<reference evidence="4" key="1">
    <citation type="journal article" date="2019" name="Int. J. Syst. Evol. Microbiol.">
        <title>The Global Catalogue of Microorganisms (GCM) 10K type strain sequencing project: providing services to taxonomists for standard genome sequencing and annotation.</title>
        <authorList>
            <consortium name="The Broad Institute Genomics Platform"/>
            <consortium name="The Broad Institute Genome Sequencing Center for Infectious Disease"/>
            <person name="Wu L."/>
            <person name="Ma J."/>
        </authorList>
    </citation>
    <scope>NUCLEOTIDE SEQUENCE [LARGE SCALE GENOMIC DNA]</scope>
    <source>
        <strain evidence="4">JCM 16117</strain>
    </source>
</reference>
<name>A0ABP5Q6Q1_9MICO</name>
<organism evidence="3 4">
    <name type="scientific">Herbiconiux moechotypicola</name>
    <dbReference type="NCBI Taxonomy" id="637393"/>
    <lineage>
        <taxon>Bacteria</taxon>
        <taxon>Bacillati</taxon>
        <taxon>Actinomycetota</taxon>
        <taxon>Actinomycetes</taxon>
        <taxon>Micrococcales</taxon>
        <taxon>Microbacteriaceae</taxon>
        <taxon>Herbiconiux</taxon>
    </lineage>
</organism>
<sequence>MRAAPVWAASRERVAAGGRGVRRAAGPVLSTVSGFGWGVLAATIVALVAGVVLGWRELLVVGAVLLAALLIAVGFAIGRSAYAVSLDLALTRVVVGERAVGRVAVANTASRSMAPARIELPVGASFASFALPRLAPGAEHDELFGIPTHRRSVITVGPVRSVRGDPLGLLRRVVRWTDPVDLYVHPKTISLGGSSSGFLRDLEGIESRVLSENDVSFHALREYVPGDDRRYIHWKTSARTGTLMVRQFEETRRSHLAVALSTSTADYADPEEFELAVSVCGSLGVQALREERELTVLTQTSTLRTQTGRLLLDDLSGVETAERRGTVTSLAQSTGSAVPGASVAFLLFGGPVSARQLQAASVHIPLGVRVIAVSAQPGAALSLRHIGDVTLLTVGELSEFPLALRRANSG</sequence>
<dbReference type="Pfam" id="PF01882">
    <property type="entry name" value="DUF58"/>
    <property type="match status" value="1"/>
</dbReference>
<dbReference type="PANTHER" id="PTHR34351">
    <property type="entry name" value="SLR1927 PROTEIN-RELATED"/>
    <property type="match status" value="1"/>
</dbReference>
<keyword evidence="1" id="KW-0472">Membrane</keyword>
<accession>A0ABP5Q6Q1</accession>
<keyword evidence="1" id="KW-1133">Transmembrane helix</keyword>
<evidence type="ECO:0000313" key="4">
    <source>
        <dbReference type="Proteomes" id="UP001500929"/>
    </source>
</evidence>
<protein>
    <submittedName>
        <fullName evidence="3">DUF58 domain-containing protein</fullName>
    </submittedName>
</protein>
<evidence type="ECO:0000313" key="3">
    <source>
        <dbReference type="EMBL" id="GAA2227381.1"/>
    </source>
</evidence>
<evidence type="ECO:0000259" key="2">
    <source>
        <dbReference type="Pfam" id="PF01882"/>
    </source>
</evidence>
<dbReference type="InterPro" id="IPR002881">
    <property type="entry name" value="DUF58"/>
</dbReference>
<dbReference type="Proteomes" id="UP001500929">
    <property type="component" value="Unassembled WGS sequence"/>
</dbReference>
<evidence type="ECO:0000256" key="1">
    <source>
        <dbReference type="SAM" id="Phobius"/>
    </source>
</evidence>
<feature type="domain" description="DUF58" evidence="2">
    <location>
        <begin position="220"/>
        <end position="301"/>
    </location>
</feature>
<keyword evidence="1" id="KW-0812">Transmembrane</keyword>
<keyword evidence="4" id="KW-1185">Reference proteome</keyword>
<gene>
    <name evidence="3" type="ORF">GCM10009851_09480</name>
</gene>
<dbReference type="PANTHER" id="PTHR34351:SF1">
    <property type="entry name" value="SLR1927 PROTEIN"/>
    <property type="match status" value="1"/>
</dbReference>
<proteinExistence type="predicted"/>
<feature type="transmembrane region" description="Helical" evidence="1">
    <location>
        <begin position="28"/>
        <end position="52"/>
    </location>
</feature>
<feature type="transmembrane region" description="Helical" evidence="1">
    <location>
        <begin position="58"/>
        <end position="78"/>
    </location>
</feature>
<comment type="caution">
    <text evidence="3">The sequence shown here is derived from an EMBL/GenBank/DDBJ whole genome shotgun (WGS) entry which is preliminary data.</text>
</comment>
<dbReference type="EMBL" id="BAAAQY010000002">
    <property type="protein sequence ID" value="GAA2227381.1"/>
    <property type="molecule type" value="Genomic_DNA"/>
</dbReference>